<dbReference type="RefSeq" id="WP_009568687.1">
    <property type="nucleotide sequence ID" value="NZ_AP025161.1"/>
</dbReference>
<dbReference type="InterPro" id="IPR021969">
    <property type="entry name" value="DUF3579"/>
</dbReference>
<dbReference type="Pfam" id="PF12112">
    <property type="entry name" value="DUF3579"/>
    <property type="match status" value="1"/>
</dbReference>
<dbReference type="Proteomes" id="UP000248886">
    <property type="component" value="Unassembled WGS sequence"/>
</dbReference>
<dbReference type="EMBL" id="QKQP01000015">
    <property type="protein sequence ID" value="PZD79729.1"/>
    <property type="molecule type" value="Genomic_DNA"/>
</dbReference>
<comment type="caution">
    <text evidence="1">The sequence shown here is derived from an EMBL/GenBank/DDBJ whole genome shotgun (WGS) entry which is preliminary data.</text>
</comment>
<evidence type="ECO:0000313" key="2">
    <source>
        <dbReference type="Proteomes" id="UP000248886"/>
    </source>
</evidence>
<dbReference type="OrthoDB" id="9814727at2"/>
<proteinExistence type="predicted"/>
<evidence type="ECO:0000313" key="1">
    <source>
        <dbReference type="EMBL" id="PZD79729.1"/>
    </source>
</evidence>
<name>A0A2W1JZR0_ACIFR</name>
<protein>
    <submittedName>
        <fullName evidence="1">DUF3579 domain-containing protein</fullName>
    </submittedName>
</protein>
<sequence>MDNEINRTTWIVIYGITSDGVKFRPSSWAEMLIEGVGLTSFGRDHKIHYTRHIWTILTNGNAGIIMNGWFKHEQPIAFAEIMRFANNNRLTVNTYNNTIALL</sequence>
<reference evidence="1 2" key="1">
    <citation type="submission" date="2018-06" db="EMBL/GenBank/DDBJ databases">
        <title>Draft sequence of Acidithiobacillus ferrooxidans CCM 4253.</title>
        <authorList>
            <person name="Moya-Beltran A."/>
            <person name="Castro M."/>
            <person name="Covarrubias P.C."/>
            <person name="Issotta F."/>
            <person name="Janiczek O."/>
            <person name="Mandl M."/>
            <person name="Kucera J."/>
            <person name="Quatrini R."/>
        </authorList>
    </citation>
    <scope>NUCLEOTIDE SEQUENCE [LARGE SCALE GENOMIC DNA]</scope>
    <source>
        <strain evidence="1 2">CCM 4253</strain>
    </source>
</reference>
<dbReference type="AlphaFoldDB" id="A0A2W1JZR0"/>
<accession>A0A2W1JZR0</accession>
<organism evidence="1 2">
    <name type="scientific">Acidithiobacillus ferrooxidans</name>
    <name type="common">Thiobacillus ferrooxidans</name>
    <dbReference type="NCBI Taxonomy" id="920"/>
    <lineage>
        <taxon>Bacteria</taxon>
        <taxon>Pseudomonadati</taxon>
        <taxon>Pseudomonadota</taxon>
        <taxon>Acidithiobacillia</taxon>
        <taxon>Acidithiobacillales</taxon>
        <taxon>Acidithiobacillaceae</taxon>
        <taxon>Acidithiobacillus</taxon>
    </lineage>
</organism>
<dbReference type="Gene3D" id="3.30.70.2340">
    <property type="entry name" value="Uncharacterised protein PF12112 family, DUF3579"/>
    <property type="match status" value="1"/>
</dbReference>
<gene>
    <name evidence="1" type="ORF">DN052_16325</name>
</gene>